<feature type="transmembrane region" description="Helical" evidence="5">
    <location>
        <begin position="55"/>
        <end position="72"/>
    </location>
</feature>
<keyword evidence="2 5" id="KW-0812">Transmembrane</keyword>
<feature type="transmembrane region" description="Helical" evidence="5">
    <location>
        <begin position="236"/>
        <end position="256"/>
    </location>
</feature>
<feature type="transmembrane region" description="Helical" evidence="5">
    <location>
        <begin position="200"/>
        <end position="224"/>
    </location>
</feature>
<evidence type="ECO:0000256" key="1">
    <source>
        <dbReference type="ARBA" id="ARBA00004141"/>
    </source>
</evidence>
<comment type="caution">
    <text evidence="7">The sequence shown here is derived from an EMBL/GenBank/DDBJ whole genome shotgun (WGS) entry which is preliminary data.</text>
</comment>
<feature type="transmembrane region" description="Helical" evidence="5">
    <location>
        <begin position="169"/>
        <end position="188"/>
    </location>
</feature>
<dbReference type="AlphaFoldDB" id="A0A7W8DYX5"/>
<evidence type="ECO:0000256" key="4">
    <source>
        <dbReference type="ARBA" id="ARBA00023136"/>
    </source>
</evidence>
<dbReference type="PANTHER" id="PTHR32322">
    <property type="entry name" value="INNER MEMBRANE TRANSPORTER"/>
    <property type="match status" value="1"/>
</dbReference>
<feature type="transmembrane region" description="Helical" evidence="5">
    <location>
        <begin position="115"/>
        <end position="133"/>
    </location>
</feature>
<dbReference type="Proteomes" id="UP000542353">
    <property type="component" value="Unassembled WGS sequence"/>
</dbReference>
<evidence type="ECO:0000313" key="7">
    <source>
        <dbReference type="EMBL" id="MBB5047237.1"/>
    </source>
</evidence>
<dbReference type="RefSeq" id="WP_184256867.1">
    <property type="nucleotide sequence ID" value="NZ_JACHIH010000009.1"/>
</dbReference>
<feature type="transmembrane region" description="Helical" evidence="5">
    <location>
        <begin position="84"/>
        <end position="106"/>
    </location>
</feature>
<feature type="transmembrane region" description="Helical" evidence="5">
    <location>
        <begin position="139"/>
        <end position="157"/>
    </location>
</feature>
<dbReference type="SUPFAM" id="SSF103481">
    <property type="entry name" value="Multidrug resistance efflux transporter EmrE"/>
    <property type="match status" value="2"/>
</dbReference>
<dbReference type="GO" id="GO:0016020">
    <property type="term" value="C:membrane"/>
    <property type="evidence" value="ECO:0007669"/>
    <property type="project" value="UniProtKB-SubCell"/>
</dbReference>
<accession>A0A7W8DYX5</accession>
<sequence length="290" mass="30464">MKLTDIALALVVALIWGLGFVFTRRAVAELSPAVLTLVRFAVAALPCILLPRPKLAWPIWIGISLLLVWQYLTQTYGMAQGVPAGLTAVIVQSQALFTIGFAALLLREFPTRGQLAGIVVASCGLLLICFTVGYDFSVLAFVVTMTAPLSFALSNLLLRQAREVPMLDLFAWVSLASLPPLGAAALVADGPAAIWQQVGHLSPGGIGCVLALSLGSTTLGYWIWGRLLHAYSAAQVVPFALLVPFIGAGASAIVFGEQFGTQRLAGMVIVVGGIAIMLLAGRSKALPEVA</sequence>
<dbReference type="InterPro" id="IPR037185">
    <property type="entry name" value="EmrE-like"/>
</dbReference>
<evidence type="ECO:0000256" key="5">
    <source>
        <dbReference type="SAM" id="Phobius"/>
    </source>
</evidence>
<dbReference type="EMBL" id="JACHIH010000009">
    <property type="protein sequence ID" value="MBB5047237.1"/>
    <property type="molecule type" value="Genomic_DNA"/>
</dbReference>
<gene>
    <name evidence="7" type="ORF">HNR60_001989</name>
</gene>
<comment type="subcellular location">
    <subcellularLocation>
        <location evidence="1">Membrane</location>
        <topology evidence="1">Multi-pass membrane protein</topology>
    </subcellularLocation>
</comment>
<organism evidence="7 8">
    <name type="scientific">Rhodopseudomonas rhenobacensis</name>
    <dbReference type="NCBI Taxonomy" id="87461"/>
    <lineage>
        <taxon>Bacteria</taxon>
        <taxon>Pseudomonadati</taxon>
        <taxon>Pseudomonadota</taxon>
        <taxon>Alphaproteobacteria</taxon>
        <taxon>Hyphomicrobiales</taxon>
        <taxon>Nitrobacteraceae</taxon>
        <taxon>Rhodopseudomonas</taxon>
    </lineage>
</organism>
<feature type="transmembrane region" description="Helical" evidence="5">
    <location>
        <begin position="262"/>
        <end position="281"/>
    </location>
</feature>
<dbReference type="InterPro" id="IPR000620">
    <property type="entry name" value="EamA_dom"/>
</dbReference>
<evidence type="ECO:0000259" key="6">
    <source>
        <dbReference type="Pfam" id="PF00892"/>
    </source>
</evidence>
<evidence type="ECO:0000313" key="8">
    <source>
        <dbReference type="Proteomes" id="UP000542353"/>
    </source>
</evidence>
<feature type="transmembrane region" description="Helical" evidence="5">
    <location>
        <begin position="33"/>
        <end position="50"/>
    </location>
</feature>
<keyword evidence="4 5" id="KW-0472">Membrane</keyword>
<reference evidence="7 8" key="1">
    <citation type="submission" date="2020-08" db="EMBL/GenBank/DDBJ databases">
        <title>Genomic Encyclopedia of Type Strains, Phase IV (KMG-IV): sequencing the most valuable type-strain genomes for metagenomic binning, comparative biology and taxonomic classification.</title>
        <authorList>
            <person name="Goeker M."/>
        </authorList>
    </citation>
    <scope>NUCLEOTIDE SEQUENCE [LARGE SCALE GENOMIC DNA]</scope>
    <source>
        <strain evidence="7 8">DSM 12706</strain>
    </source>
</reference>
<dbReference type="InterPro" id="IPR050638">
    <property type="entry name" value="AA-Vitamin_Transporters"/>
</dbReference>
<evidence type="ECO:0000256" key="3">
    <source>
        <dbReference type="ARBA" id="ARBA00022989"/>
    </source>
</evidence>
<protein>
    <submittedName>
        <fullName evidence="7">O-acetylserine/cysteine efflux transporter</fullName>
    </submittedName>
</protein>
<dbReference type="PANTHER" id="PTHR32322:SF9">
    <property type="entry name" value="AMINO-ACID METABOLITE EFFLUX PUMP-RELATED"/>
    <property type="match status" value="1"/>
</dbReference>
<evidence type="ECO:0000256" key="2">
    <source>
        <dbReference type="ARBA" id="ARBA00022692"/>
    </source>
</evidence>
<keyword evidence="8" id="KW-1185">Reference proteome</keyword>
<keyword evidence="3 5" id="KW-1133">Transmembrane helix</keyword>
<name>A0A7W8DYX5_9BRAD</name>
<feature type="domain" description="EamA" evidence="6">
    <location>
        <begin position="6"/>
        <end position="128"/>
    </location>
</feature>
<feature type="domain" description="EamA" evidence="6">
    <location>
        <begin position="142"/>
        <end position="278"/>
    </location>
</feature>
<proteinExistence type="predicted"/>
<dbReference type="Pfam" id="PF00892">
    <property type="entry name" value="EamA"/>
    <property type="match status" value="2"/>
</dbReference>